<organism evidence="2">
    <name type="scientific">Schistocephalus solidus</name>
    <name type="common">Tapeworm</name>
    <dbReference type="NCBI Taxonomy" id="70667"/>
    <lineage>
        <taxon>Eukaryota</taxon>
        <taxon>Metazoa</taxon>
        <taxon>Spiralia</taxon>
        <taxon>Lophotrochozoa</taxon>
        <taxon>Platyhelminthes</taxon>
        <taxon>Cestoda</taxon>
        <taxon>Eucestoda</taxon>
        <taxon>Diphyllobothriidea</taxon>
        <taxon>Diphyllobothriidae</taxon>
        <taxon>Schistocephalus</taxon>
    </lineage>
</organism>
<protein>
    <submittedName>
        <fullName evidence="2">HECT-type E3 ubiquitin transferase</fullName>
    </submittedName>
</protein>
<feature type="region of interest" description="Disordered" evidence="1">
    <location>
        <begin position="457"/>
        <end position="520"/>
    </location>
</feature>
<feature type="compositionally biased region" description="Polar residues" evidence="1">
    <location>
        <begin position="495"/>
        <end position="509"/>
    </location>
</feature>
<dbReference type="WBParaSite" id="SSLN_0000740001-mRNA-1">
    <property type="protein sequence ID" value="SSLN_0000740001-mRNA-1"/>
    <property type="gene ID" value="SSLN_0000740001"/>
</dbReference>
<evidence type="ECO:0000313" key="2">
    <source>
        <dbReference type="WBParaSite" id="SSLN_0000740001-mRNA-1"/>
    </source>
</evidence>
<proteinExistence type="predicted"/>
<dbReference type="AlphaFoldDB" id="A0A183SSG7"/>
<feature type="compositionally biased region" description="Polar residues" evidence="1">
    <location>
        <begin position="1065"/>
        <end position="1080"/>
    </location>
</feature>
<feature type="compositionally biased region" description="Polar residues" evidence="1">
    <location>
        <begin position="1144"/>
        <end position="1153"/>
    </location>
</feature>
<accession>A0A183SSG7</accession>
<feature type="region of interest" description="Disordered" evidence="1">
    <location>
        <begin position="1123"/>
        <end position="1209"/>
    </location>
</feature>
<feature type="region of interest" description="Disordered" evidence="1">
    <location>
        <begin position="1063"/>
        <end position="1103"/>
    </location>
</feature>
<feature type="region of interest" description="Disordered" evidence="1">
    <location>
        <begin position="380"/>
        <end position="401"/>
    </location>
</feature>
<sequence>LDTRQRVQSLFLCYQLADSASIKSIQELLKMQFAAATLIRDAMAIILDNHGKKLVGESSKEMMERIHKISLLLPKSEKSIDSLKRFFNTLHTDNVLRTSLSQLLHPRCPSHQSAQCLRDILKRISRPPPSAVGSTAHSTPAADTVYEHTVKLLLERCASVLFDEAFGQELLTQLVVSRETLDSSTESGVSPAVPATPSLAHIELTRGLRILLALSVYHKETLPADDVLTHLQSVLASVPSNTMPEVLANTKTDEDPPTPTELSLQIICCMLGGGPIYGTRDAGGSGIVMEQHLDPDSLRASLTAESNKKATQSTIKNTSKVHGPGLYSGSASQLYEEALVILPWLKSFCTTGMTSDCPPLIPETAPPELKSPAAATATAINSRKRGAASVPSGIRKKKVPVKEKEATELKKNEEVEAAIGAASLTEAQAGLAWRRERRRAKLAVRVLRQLLSVAHSLAGPHSPFPKGPVSSLLSEADAAANSSTTPADDDGCSPKESTNADVSSPNGSYQEEAKGDCVPADLGDAPKMGLLEKMVQNCLDSIVKTCLACEMTSPHYVTSLTSLSHIGLLFPGVYNRQLKSLMTSQLIGQLLTKDSLVKPARKSRASVTSPDPGKPSDWTKDGNLSILTRAKIAAVKLMTNWLVGLQIQNKQVAQVIIRLLHRIIVHDGDLTCGGNMSYGEMSRMRLVAATSWLKVAHFQFYVEVIEVAWYQSMSYVLCDPCPDVRSHFLSVLHRGLLRLQLPLEYIAMFVHVADVQDNAFRQRAKQYLVANVKRRREFLNKHSSFTNNPKLLFAILPDFVLAYAIHLLAHDPDWSTIDDTARLLSIKSALWFVLEPIMSGANNYSFLRRILELIKHSRDALCPEDDLACLKMYVVCDIALGLLLTRCTNMVWKSSQFEIKLPRTLFVNAPPDFINPDFAQLYKPAAGGALEEGEPRVTFTPAKNARAVKEGLIPPKFLRHKAGTAPNTTPDNGDESKEAFAEAATQQDGVSVVVAPVISKPKKPKLTKKGTTRNQKKRAAKPSKKPLYVPSSSSPQVDLDEEQQQPVSQIAGSKELEIPAAPAATQLSAPDTRSSVTVPVTTGARKRLHSKSSPEVNGPMSVNDFEGLKTVDVTVAVNSKKRKFASPSDPHQAVAVAAADASPNVRSISSPRQANGVRPPIFRQGKLIFQKTARSATRTAAAASPSTKAGAKLRSTAAKSPKTSRRAPT</sequence>
<dbReference type="Pfam" id="PF20168">
    <property type="entry name" value="PDS5"/>
    <property type="match status" value="2"/>
</dbReference>
<name>A0A183SSG7_SCHSO</name>
<feature type="region of interest" description="Disordered" evidence="1">
    <location>
        <begin position="956"/>
        <end position="1047"/>
    </location>
</feature>
<reference evidence="2" key="1">
    <citation type="submission" date="2016-06" db="UniProtKB">
        <authorList>
            <consortium name="WormBaseParasite"/>
        </authorList>
    </citation>
    <scope>IDENTIFICATION</scope>
</reference>
<evidence type="ECO:0000256" key="1">
    <source>
        <dbReference type="SAM" id="MobiDB-lite"/>
    </source>
</evidence>
<feature type="compositionally biased region" description="Low complexity" evidence="1">
    <location>
        <begin position="1171"/>
        <end position="1192"/>
    </location>
</feature>
<feature type="compositionally biased region" description="Basic residues" evidence="1">
    <location>
        <begin position="1000"/>
        <end position="1024"/>
    </location>
</feature>